<dbReference type="SUPFAM" id="SSF57667">
    <property type="entry name" value="beta-beta-alpha zinc fingers"/>
    <property type="match status" value="3"/>
</dbReference>
<evidence type="ECO:0000256" key="2">
    <source>
        <dbReference type="ARBA" id="ARBA00022723"/>
    </source>
</evidence>
<evidence type="ECO:0000313" key="12">
    <source>
        <dbReference type="Proteomes" id="UP000194127"/>
    </source>
</evidence>
<gene>
    <name evidence="11" type="ORF">POSPLADRAFT_1184892</name>
</gene>
<dbReference type="InterPro" id="IPR013087">
    <property type="entry name" value="Znf_C2H2_type"/>
</dbReference>
<feature type="domain" description="C2H2-type" evidence="10">
    <location>
        <begin position="107"/>
        <end position="137"/>
    </location>
</feature>
<evidence type="ECO:0000256" key="6">
    <source>
        <dbReference type="ARBA" id="ARBA00023015"/>
    </source>
</evidence>
<dbReference type="Proteomes" id="UP000194127">
    <property type="component" value="Unassembled WGS sequence"/>
</dbReference>
<dbReference type="OrthoDB" id="6077919at2759"/>
<dbReference type="PROSITE" id="PS50157">
    <property type="entry name" value="ZINC_FINGER_C2H2_2"/>
    <property type="match status" value="7"/>
</dbReference>
<dbReference type="InterPro" id="IPR050636">
    <property type="entry name" value="C2H2-ZF_domain-containing"/>
</dbReference>
<evidence type="ECO:0000256" key="8">
    <source>
        <dbReference type="ARBA" id="ARBA00023242"/>
    </source>
</evidence>
<name>A0A1X6MPY6_9APHY</name>
<organism evidence="11 12">
    <name type="scientific">Postia placenta MAD-698-R-SB12</name>
    <dbReference type="NCBI Taxonomy" id="670580"/>
    <lineage>
        <taxon>Eukaryota</taxon>
        <taxon>Fungi</taxon>
        <taxon>Dikarya</taxon>
        <taxon>Basidiomycota</taxon>
        <taxon>Agaricomycotina</taxon>
        <taxon>Agaricomycetes</taxon>
        <taxon>Polyporales</taxon>
        <taxon>Adustoporiaceae</taxon>
        <taxon>Rhodonia</taxon>
    </lineage>
</organism>
<feature type="domain" description="C2H2-type" evidence="10">
    <location>
        <begin position="3"/>
        <end position="30"/>
    </location>
</feature>
<keyword evidence="7" id="KW-0804">Transcription</keyword>
<evidence type="ECO:0000259" key="10">
    <source>
        <dbReference type="PROSITE" id="PS50157"/>
    </source>
</evidence>
<dbReference type="Gene3D" id="3.30.160.60">
    <property type="entry name" value="Classic Zinc Finger"/>
    <property type="match status" value="5"/>
</dbReference>
<dbReference type="GO" id="GO:0005634">
    <property type="term" value="C:nucleus"/>
    <property type="evidence" value="ECO:0007669"/>
    <property type="project" value="UniProtKB-SubCell"/>
</dbReference>
<feature type="domain" description="C2H2-type" evidence="10">
    <location>
        <begin position="269"/>
        <end position="298"/>
    </location>
</feature>
<keyword evidence="12" id="KW-1185">Reference proteome</keyword>
<keyword evidence="5" id="KW-0862">Zinc</keyword>
<keyword evidence="2" id="KW-0479">Metal-binding</keyword>
<dbReference type="Pfam" id="PF12171">
    <property type="entry name" value="zf-C2H2_jaz"/>
    <property type="match status" value="1"/>
</dbReference>
<evidence type="ECO:0000256" key="7">
    <source>
        <dbReference type="ARBA" id="ARBA00023163"/>
    </source>
</evidence>
<keyword evidence="3" id="KW-0677">Repeat</keyword>
<reference evidence="11 12" key="1">
    <citation type="submission" date="2017-04" db="EMBL/GenBank/DDBJ databases">
        <title>Genome Sequence of the Model Brown-Rot Fungus Postia placenta SB12.</title>
        <authorList>
            <consortium name="DOE Joint Genome Institute"/>
            <person name="Gaskell J."/>
            <person name="Kersten P."/>
            <person name="Larrondo L.F."/>
            <person name="Canessa P."/>
            <person name="Martinez D."/>
            <person name="Hibbett D."/>
            <person name="Schmoll M."/>
            <person name="Kubicek C.P."/>
            <person name="Martinez A.T."/>
            <person name="Yadav J."/>
            <person name="Master E."/>
            <person name="Magnuson J.K."/>
            <person name="James T."/>
            <person name="Yaver D."/>
            <person name="Berka R."/>
            <person name="Labutti K."/>
            <person name="Lipzen A."/>
            <person name="Aerts A."/>
            <person name="Barry K."/>
            <person name="Henrissat B."/>
            <person name="Blanchette R."/>
            <person name="Grigoriev I."/>
            <person name="Cullen D."/>
        </authorList>
    </citation>
    <scope>NUCLEOTIDE SEQUENCE [LARGE SCALE GENOMIC DNA]</scope>
    <source>
        <strain evidence="11 12">MAD-698-R-SB12</strain>
    </source>
</reference>
<sequence length="351" mass="40607">MPVYCDPCGRWFVNSSALEQHEQDSPKHRPFECPVCDDRFRDEEDVDEHREEEHNCCIACERYFGSYGALDQHRQNSPKHNLLECPICDDRFSDENDLDEHREEEHYCCIQCDRYFVNESALEQHRQCSSKHRFECPTCDYVFRSEDDLTEHRADDHNCCVKCARNFQSQQNLQTHLKSSAHRDRTLPCPGRKCTKRFISGAGLLLHLESGMCPSRLTRERVNQLAVQYDRTNVITNASRLVAGPDGYAMPQPPVISIATSLSFNGQNYECFLCHREYKTLDRLNQHLSSPAHDDEIYRCPKAWDGCGAEFRTLSALCQHVESEQCGIRKFNDPMQNVMEKMSAALKGLIL</sequence>
<evidence type="ECO:0000256" key="4">
    <source>
        <dbReference type="ARBA" id="ARBA00022771"/>
    </source>
</evidence>
<dbReference type="RefSeq" id="XP_024335271.1">
    <property type="nucleotide sequence ID" value="XM_024489107.1"/>
</dbReference>
<proteinExistence type="predicted"/>
<accession>A0A1X6MPY6</accession>
<dbReference type="PROSITE" id="PS00028">
    <property type="entry name" value="ZINC_FINGER_C2H2_1"/>
    <property type="match status" value="5"/>
</dbReference>
<keyword evidence="8" id="KW-0539">Nucleus</keyword>
<evidence type="ECO:0000256" key="9">
    <source>
        <dbReference type="PROSITE-ProRule" id="PRU00042"/>
    </source>
</evidence>
<feature type="domain" description="C2H2-type" evidence="10">
    <location>
        <begin position="134"/>
        <end position="157"/>
    </location>
</feature>
<feature type="domain" description="C2H2-type" evidence="10">
    <location>
        <begin position="157"/>
        <end position="187"/>
    </location>
</feature>
<evidence type="ECO:0000256" key="1">
    <source>
        <dbReference type="ARBA" id="ARBA00004123"/>
    </source>
</evidence>
<dbReference type="EMBL" id="KZ110604">
    <property type="protein sequence ID" value="OSX58477.1"/>
    <property type="molecule type" value="Genomic_DNA"/>
</dbReference>
<keyword evidence="6" id="KW-0805">Transcription regulation</keyword>
<keyword evidence="4 9" id="KW-0863">Zinc-finger</keyword>
<dbReference type="PANTHER" id="PTHR47772">
    <property type="entry name" value="ZINC FINGER PROTEIN 200"/>
    <property type="match status" value="1"/>
</dbReference>
<dbReference type="InterPro" id="IPR022755">
    <property type="entry name" value="Znf_C2H2_jaz"/>
</dbReference>
<dbReference type="GeneID" id="36334056"/>
<dbReference type="STRING" id="670580.A0A1X6MPY6"/>
<dbReference type="Pfam" id="PF13912">
    <property type="entry name" value="zf-C2H2_6"/>
    <property type="match status" value="2"/>
</dbReference>
<dbReference type="AlphaFoldDB" id="A0A1X6MPY6"/>
<evidence type="ECO:0000313" key="11">
    <source>
        <dbReference type="EMBL" id="OSX58477.1"/>
    </source>
</evidence>
<feature type="domain" description="C2H2-type" evidence="10">
    <location>
        <begin position="83"/>
        <end position="106"/>
    </location>
</feature>
<dbReference type="SMART" id="SM00355">
    <property type="entry name" value="ZnF_C2H2"/>
    <property type="match status" value="8"/>
</dbReference>
<feature type="domain" description="C2H2-type" evidence="10">
    <location>
        <begin position="31"/>
        <end position="54"/>
    </location>
</feature>
<evidence type="ECO:0000256" key="3">
    <source>
        <dbReference type="ARBA" id="ARBA00022737"/>
    </source>
</evidence>
<dbReference type="InterPro" id="IPR036236">
    <property type="entry name" value="Znf_C2H2_sf"/>
</dbReference>
<evidence type="ECO:0000256" key="5">
    <source>
        <dbReference type="ARBA" id="ARBA00022833"/>
    </source>
</evidence>
<dbReference type="PANTHER" id="PTHR47772:SF14">
    <property type="entry name" value="OOCYTE ZINC FINGER PROTEIN XLCOF6.1-LIKE"/>
    <property type="match status" value="1"/>
</dbReference>
<protein>
    <recommendedName>
        <fullName evidence="10">C2H2-type domain-containing protein</fullName>
    </recommendedName>
</protein>
<comment type="subcellular location">
    <subcellularLocation>
        <location evidence="1">Nucleus</location>
    </subcellularLocation>
</comment>
<dbReference type="GO" id="GO:0008270">
    <property type="term" value="F:zinc ion binding"/>
    <property type="evidence" value="ECO:0007669"/>
    <property type="project" value="UniProtKB-KW"/>
</dbReference>